<dbReference type="InterPro" id="IPR018378">
    <property type="entry name" value="C-type_lectin_CS"/>
</dbReference>
<feature type="domain" description="C-type lectin" evidence="2">
    <location>
        <begin position="234"/>
        <end position="350"/>
    </location>
</feature>
<protein>
    <recommendedName>
        <fullName evidence="2">C-type lectin domain-containing protein</fullName>
    </recommendedName>
</protein>
<evidence type="ECO:0000256" key="1">
    <source>
        <dbReference type="ARBA" id="ARBA00023157"/>
    </source>
</evidence>
<dbReference type="Ensembl" id="ENSPFOT00000006349.2">
    <property type="protein sequence ID" value="ENSPFOP00000006338.2"/>
    <property type="gene ID" value="ENSPFOG00000006417.2"/>
</dbReference>
<name>A0A087XKN5_POEFO</name>
<dbReference type="EMBL" id="AYCK01024510">
    <property type="status" value="NOT_ANNOTATED_CDS"/>
    <property type="molecule type" value="Genomic_DNA"/>
</dbReference>
<reference evidence="3" key="3">
    <citation type="submission" date="2025-09" db="UniProtKB">
        <authorList>
            <consortium name="Ensembl"/>
        </authorList>
    </citation>
    <scope>IDENTIFICATION</scope>
</reference>
<keyword evidence="1" id="KW-1015">Disulfide bond</keyword>
<dbReference type="OMA" id="WENTIQM"/>
<accession>A0A087XKN5</accession>
<dbReference type="SUPFAM" id="SSF56436">
    <property type="entry name" value="C-type lectin-like"/>
    <property type="match status" value="3"/>
</dbReference>
<dbReference type="PROSITE" id="PS50041">
    <property type="entry name" value="C_TYPE_LECTIN_2"/>
    <property type="match status" value="3"/>
</dbReference>
<evidence type="ECO:0000313" key="4">
    <source>
        <dbReference type="Proteomes" id="UP000028760"/>
    </source>
</evidence>
<organism evidence="3 4">
    <name type="scientific">Poecilia formosa</name>
    <name type="common">Amazon molly</name>
    <name type="synonym">Limia formosa</name>
    <dbReference type="NCBI Taxonomy" id="48698"/>
    <lineage>
        <taxon>Eukaryota</taxon>
        <taxon>Metazoa</taxon>
        <taxon>Chordata</taxon>
        <taxon>Craniata</taxon>
        <taxon>Vertebrata</taxon>
        <taxon>Euteleostomi</taxon>
        <taxon>Actinopterygii</taxon>
        <taxon>Neopterygii</taxon>
        <taxon>Teleostei</taxon>
        <taxon>Neoteleostei</taxon>
        <taxon>Acanthomorphata</taxon>
        <taxon>Ovalentaria</taxon>
        <taxon>Atherinomorphae</taxon>
        <taxon>Cyprinodontiformes</taxon>
        <taxon>Poeciliidae</taxon>
        <taxon>Poeciliinae</taxon>
        <taxon>Poecilia</taxon>
    </lineage>
</organism>
<dbReference type="SMART" id="SM00034">
    <property type="entry name" value="CLECT"/>
    <property type="match status" value="3"/>
</dbReference>
<dbReference type="InterPro" id="IPR016187">
    <property type="entry name" value="CTDL_fold"/>
</dbReference>
<feature type="domain" description="C-type lectin" evidence="2">
    <location>
        <begin position="1"/>
        <end position="119"/>
    </location>
</feature>
<dbReference type="InterPro" id="IPR001304">
    <property type="entry name" value="C-type_lectin-like"/>
</dbReference>
<dbReference type="PANTHER" id="PTHR45784:SF3">
    <property type="entry name" value="C-TYPE LECTIN DOMAIN FAMILY 4 MEMBER K-LIKE-RELATED"/>
    <property type="match status" value="1"/>
</dbReference>
<dbReference type="Pfam" id="PF00059">
    <property type="entry name" value="Lectin_C"/>
    <property type="match status" value="3"/>
</dbReference>
<dbReference type="Proteomes" id="UP000028760">
    <property type="component" value="Unassembled WGS sequence"/>
</dbReference>
<dbReference type="PROSITE" id="PS00615">
    <property type="entry name" value="C_TYPE_LECTIN_1"/>
    <property type="match status" value="1"/>
</dbReference>
<evidence type="ECO:0000259" key="2">
    <source>
        <dbReference type="PROSITE" id="PS50041"/>
    </source>
</evidence>
<reference evidence="4" key="1">
    <citation type="submission" date="2013-10" db="EMBL/GenBank/DDBJ databases">
        <authorList>
            <person name="Schartl M."/>
            <person name="Warren W."/>
        </authorList>
    </citation>
    <scope>NUCLEOTIDE SEQUENCE [LARGE SCALE GENOMIC DNA]</scope>
    <source>
        <strain evidence="4">female</strain>
    </source>
</reference>
<evidence type="ECO:0000313" key="3">
    <source>
        <dbReference type="Ensembl" id="ENSPFOP00000006338.2"/>
    </source>
</evidence>
<dbReference type="Gene3D" id="3.10.100.10">
    <property type="entry name" value="Mannose-Binding Protein A, subunit A"/>
    <property type="match status" value="3"/>
</dbReference>
<dbReference type="AlphaFoldDB" id="A0A087XKN5"/>
<reference evidence="3" key="2">
    <citation type="submission" date="2025-08" db="UniProtKB">
        <authorList>
            <consortium name="Ensembl"/>
        </authorList>
    </citation>
    <scope>IDENTIFICATION</scope>
</reference>
<feature type="domain" description="C-type lectin" evidence="2">
    <location>
        <begin position="128"/>
        <end position="235"/>
    </location>
</feature>
<sequence>QFHYINENKNWTEAQQYCREKHTDLVTVTNMKDMKRLINISAGEMKEAWIGLISKPEFNRTWYWSLPGVKFNESETNWKQGEPSDRGIKGSENCGAMYQNQNLTWQDQGCHWSEYFLCYDETNRPNKYHLIKDKKTWQKAQSYCREKHTDLISGLKQLQDEEVKKLMNTSDSKSYFGLFRDTWRWSDGSNSSFRHWNKNFNNPESISGQCATTVFDNGGRWKNVSCAERKPFICYDDNVILIKENKTWEDALTYCRDHHHDLVTITNMEDQKWIQEKVKNASTDYVWMGLRYYVFTLDLWFWVSDEVVKYENWTKGDPMDDCDMSGAMETGGVHKWMKKNDLENFNFMCFKT</sequence>
<keyword evidence="4" id="KW-1185">Reference proteome</keyword>
<dbReference type="GeneTree" id="ENSGT01100000263473"/>
<dbReference type="PANTHER" id="PTHR45784">
    <property type="entry name" value="C-TYPE LECTIN DOMAIN FAMILY 20 MEMBER A-RELATED"/>
    <property type="match status" value="1"/>
</dbReference>
<dbReference type="EMBL" id="AYCK01024509">
    <property type="status" value="NOT_ANNOTATED_CDS"/>
    <property type="molecule type" value="Genomic_DNA"/>
</dbReference>
<dbReference type="InterPro" id="IPR016186">
    <property type="entry name" value="C-type_lectin-like/link_sf"/>
</dbReference>
<proteinExistence type="predicted"/>
<dbReference type="STRING" id="48698.ENSPFOP00000006338"/>
<dbReference type="eggNOG" id="KOG4297">
    <property type="taxonomic scope" value="Eukaryota"/>
</dbReference>